<sequence>MEENTETHEQRTSDVPKNGNVEHSAEFETLSCFFISKDNKARRWMIQLIKWPWFERISMFVIFINCVTLAMYNPLDKDCRSTWCQVLEKVEIVIFSFFSAEMIIKMIAMGVTGKKGYLQDKWNRLDCFIVIIGVIEKAVRVNGNYLTIIRAFRVLRPLRAINKVPSIRILVTLLLDTLPMLGNVLLLSFLIFFVFGIIGVQLWQGKLRNRCFTELPENSTFFTRFNQSQFYQPSFSNPDFVCATPGDDGTRLCSDIPKEESVSTECPNSFENFSAANNSVPFNWNQCYSVCKPSDQNPFYNTTSFDNIGIAWIAIFQVITLEGWSDIMYFVQDAHSFWNWIYFVVLIVMGSFFLVNLCLVVITMQFQETKAREIELMENSKGELPLEPTKLLKTLIKYIQSFCSFKPQEKEEVHHHHHHYFHHHHFHHHLYNCFVPASPVVYTDHEAASGDTSFFPYGTSLPKIQVEGRETICSHSSVEESPVLQDFLAPPLTRQSSRRSSRTSICSHTLSIHAETSSAVSIDEIVTQAKTSVTLNIPSSPTATFFALSSGNSASRKNSTQSRKSEFSASTLVSAEINPHHARTSTPEGEDVSSKAYKEATKSLLQQKDKELFQYRRFSQPAHAKLARTPSSKRLDTREPDYYRENEANSEIVKFDAKSSLESDLEKSDANKDPPSKDLVKVGQVDDCQIGDAVNTTLKRPSLQRRNISAQNEDDMFESLFNLGKSATYDVTGNRSAWQRLRTFCRNIIESKQFNFFIMGAILLNMICMGLEHYQQPEGLTLALETINIIFVSIFGMEVVIKLLGCGVTTYLSEGQNVFDGLIVIVSVCEILLTKKDSSLSIFRSIRLLRIFKLVRPVRYQLLVVVKTMTSVMTFFGLLFLFIFAFAILGMNLFGGKFIFKNAEGKEVTSRSNFDNFLWAMVSVFQILTQENWNLVMNDGMRATSQWAALYFIALMAIGYYVLFNLLVAILVEGFTNPGKGKTTPKNKQEVSDNKDTPKIAVKEVEKPHILISSKDSEEPCPGHYPQEPIPEFCSHGLRNALGTTFQLSSNYTPSLTLETLEPLQEKRSPTASQPTEANMTMPQLKRMRQASASIIRKTEQKAHRANWSYDEPNFSAHNRGFLSEDSETRGKLNLEVSEREMSNKACGKTLEEIVSPTIANSMSFPNQLEGPTTSRSRPESPQMIFQNKSSDEMYQLRECHLSETQKKSSRKVIKKTDKRSDWSLFLFSPSNSLRRTVTAVCEHKYFDYVVLVFILISCVVLALEEPNIPRDSKKRQIIDIAMLILTVIFTIEMSMKIIAQGFLLGPGTYLKDSWNILDGILVLSSWIDVIITYSPANAPEVLGALKVFRALRTLRPLRMIRRAPGLKLVVQTLLFSLKPIGNTVLIAAIFFVMFGILGVQIFKGKFYYCDGDSEVKNREECLARRQGVWKNRMYNFDNLPHALISLFVFSTRDGWVEIMHHGIDAVGYDQQPIKNYREWRLAYFIPFLMLGGFLVLNMIVGVVVENFQRCRERLEDEEKQRGRRKLLEKAREKNQEEVDRTYYENYSPWRRHIHDMCLHLYWDVAIAIVICLNVLCMSLEHYQMSEVFDTFVNTANYFFASVFVLEVIFKFIAFGFVRYFKDRWNIIDLIIVLITLTGILIYSLSTIKATVPINPTVARSLRVLRIIRVLKLVKLAKGVRSLLDTLFEALPQVANLGLLFLLLFFIYACLGIQLFGTLECTPSQPCQGLGPHAHFKDFGTAMLTLFRIATGDNWNGILEDTLRLNCSESAECEKCCFVSHCIASLFFVTFVLVAQFVLINVVIAVLMKHLKESKEKIAANMAAKDLEKKLKLLTTTAKNFILAKAKRNDLSISRRHSVVQLGLGGIELTQLKHCTPTKNIDSSFRAEFAKADTIFQEFLLLHENLQKVKMTICRTASHNIEVTPTPVTPSLRQRRNSFCGVRELHDSKPNLAKFTVYKSGAKL</sequence>
<feature type="transmembrane region" description="Helical" evidence="14">
    <location>
        <begin position="872"/>
        <end position="895"/>
    </location>
</feature>
<dbReference type="PANTHER" id="PTHR10037">
    <property type="entry name" value="VOLTAGE-GATED CATION CHANNEL CALCIUM AND SODIUM"/>
    <property type="match status" value="1"/>
</dbReference>
<dbReference type="GO" id="GO:0005891">
    <property type="term" value="C:voltage-gated calcium channel complex"/>
    <property type="evidence" value="ECO:0007669"/>
    <property type="project" value="InterPro"/>
</dbReference>
<dbReference type="GO" id="GO:0043005">
    <property type="term" value="C:neuron projection"/>
    <property type="evidence" value="ECO:0007669"/>
    <property type="project" value="TreeGrafter"/>
</dbReference>
<keyword evidence="3 14" id="KW-0812">Transmembrane</keyword>
<feature type="transmembrane region" description="Helical" evidence="14">
    <location>
        <begin position="948"/>
        <end position="972"/>
    </location>
</feature>
<feature type="transmembrane region" description="Helical" evidence="14">
    <location>
        <begin position="754"/>
        <end position="774"/>
    </location>
</feature>
<evidence type="ECO:0000256" key="7">
    <source>
        <dbReference type="ARBA" id="ARBA00023065"/>
    </source>
</evidence>
<name>A0A3M6ULZ8_POCDA</name>
<keyword evidence="12" id="KW-0107">Calcium channel</keyword>
<keyword evidence="17" id="KW-1185">Reference proteome</keyword>
<dbReference type="GO" id="GO:0005248">
    <property type="term" value="F:voltage-gated sodium channel activity"/>
    <property type="evidence" value="ECO:0007669"/>
    <property type="project" value="TreeGrafter"/>
</dbReference>
<keyword evidence="10" id="KW-0407">Ion channel</keyword>
<dbReference type="EMBL" id="RCHS01001219">
    <property type="protein sequence ID" value="RMX54650.1"/>
    <property type="molecule type" value="Genomic_DNA"/>
</dbReference>
<comment type="caution">
    <text evidence="16">The sequence shown here is derived from an EMBL/GenBank/DDBJ whole genome shotgun (WGS) entry which is preliminary data.</text>
</comment>
<feature type="transmembrane region" description="Helical" evidence="14">
    <location>
        <begin position="1246"/>
        <end position="1264"/>
    </location>
</feature>
<keyword evidence="5 12" id="KW-0851">Voltage-gated channel</keyword>
<evidence type="ECO:0000256" key="4">
    <source>
        <dbReference type="ARBA" id="ARBA00022737"/>
    </source>
</evidence>
<evidence type="ECO:0000256" key="3">
    <source>
        <dbReference type="ARBA" id="ARBA00022692"/>
    </source>
</evidence>
<feature type="transmembrane region" description="Helical" evidence="14">
    <location>
        <begin position="1384"/>
        <end position="1403"/>
    </location>
</feature>
<feature type="compositionally biased region" description="Polar residues" evidence="13">
    <location>
        <begin position="1161"/>
        <end position="1176"/>
    </location>
</feature>
<dbReference type="FunFam" id="1.10.287.70:FF:000032">
    <property type="entry name" value="Voltage-dependent T-type calcium channel subunit alpha"/>
    <property type="match status" value="1"/>
</dbReference>
<evidence type="ECO:0000256" key="11">
    <source>
        <dbReference type="PIRSR" id="PIRSR602077-1"/>
    </source>
</evidence>
<dbReference type="SUPFAM" id="SSF81324">
    <property type="entry name" value="Voltage-gated potassium channels"/>
    <property type="match status" value="4"/>
</dbReference>
<proteinExistence type="inferred from homology"/>
<dbReference type="Proteomes" id="UP000275408">
    <property type="component" value="Unassembled WGS sequence"/>
</dbReference>
<dbReference type="OMA" id="CHCSSPC"/>
<evidence type="ECO:0000256" key="12">
    <source>
        <dbReference type="RuleBase" id="RU003808"/>
    </source>
</evidence>
<dbReference type="GO" id="GO:0008332">
    <property type="term" value="F:low voltage-gated calcium channel activity"/>
    <property type="evidence" value="ECO:0007669"/>
    <property type="project" value="TreeGrafter"/>
</dbReference>
<feature type="transmembrane region" description="Helical" evidence="14">
    <location>
        <begin position="1694"/>
        <end position="1717"/>
    </location>
</feature>
<evidence type="ECO:0000256" key="14">
    <source>
        <dbReference type="SAM" id="Phobius"/>
    </source>
</evidence>
<evidence type="ECO:0000256" key="5">
    <source>
        <dbReference type="ARBA" id="ARBA00022882"/>
    </source>
</evidence>
<feature type="region of interest" description="Disordered" evidence="13">
    <location>
        <begin position="1161"/>
        <end position="1182"/>
    </location>
</feature>
<dbReference type="GO" id="GO:0086010">
    <property type="term" value="P:membrane depolarization during action potential"/>
    <property type="evidence" value="ECO:0007669"/>
    <property type="project" value="TreeGrafter"/>
</dbReference>
<dbReference type="InterPro" id="IPR043203">
    <property type="entry name" value="VGCC_Ca_Na"/>
</dbReference>
<gene>
    <name evidence="16" type="ORF">pdam_00009305</name>
</gene>
<evidence type="ECO:0000256" key="9">
    <source>
        <dbReference type="ARBA" id="ARBA00023180"/>
    </source>
</evidence>
<feature type="binding site" evidence="11">
    <location>
        <position position="931"/>
    </location>
    <ligand>
        <name>Ca(2+)</name>
        <dbReference type="ChEBI" id="CHEBI:29108"/>
    </ligand>
</feature>
<dbReference type="OrthoDB" id="416585at2759"/>
<feature type="domain" description="Ion transport" evidence="15">
    <location>
        <begin position="1244"/>
        <end position="1515"/>
    </location>
</feature>
<feature type="transmembrane region" description="Helical" evidence="14">
    <location>
        <begin position="1595"/>
        <end position="1618"/>
    </location>
</feature>
<dbReference type="FunFam" id="1.20.120.350:FF:000009">
    <property type="entry name" value="Voltage-dependent T-type calcium channel subunit alpha"/>
    <property type="match status" value="2"/>
</dbReference>
<evidence type="ECO:0000256" key="6">
    <source>
        <dbReference type="ARBA" id="ARBA00022989"/>
    </source>
</evidence>
<dbReference type="GO" id="GO:0046872">
    <property type="term" value="F:metal ion binding"/>
    <property type="evidence" value="ECO:0007669"/>
    <property type="project" value="UniProtKB-KW"/>
</dbReference>
<feature type="compositionally biased region" description="Basic and acidic residues" evidence="13">
    <location>
        <begin position="1"/>
        <end position="14"/>
    </location>
</feature>
<keyword evidence="8 14" id="KW-0472">Membrane</keyword>
<keyword evidence="9" id="KW-0325">Glycoprotein</keyword>
<keyword evidence="7" id="KW-0406">Ion transport</keyword>
<feature type="transmembrane region" description="Helical" evidence="14">
    <location>
        <begin position="1561"/>
        <end position="1583"/>
    </location>
</feature>
<keyword evidence="12" id="KW-0109">Calcium transport</keyword>
<evidence type="ECO:0000313" key="17">
    <source>
        <dbReference type="Proteomes" id="UP000275408"/>
    </source>
</evidence>
<dbReference type="FunFam" id="1.10.287.70:FF:000117">
    <property type="entry name" value="Voltage-gated Ca2+ channel, alpha subunit"/>
    <property type="match status" value="1"/>
</dbReference>
<feature type="domain" description="Ion transport" evidence="15">
    <location>
        <begin position="752"/>
        <end position="976"/>
    </location>
</feature>
<keyword evidence="11 12" id="KW-0106">Calcium</keyword>
<comment type="subcellular location">
    <subcellularLocation>
        <location evidence="1 12">Membrane</location>
        <topology evidence="1 12">Multi-pass membrane protein</topology>
    </subcellularLocation>
</comment>
<feature type="compositionally biased region" description="Basic and acidic residues" evidence="13">
    <location>
        <begin position="987"/>
        <end position="999"/>
    </location>
</feature>
<comment type="similarity">
    <text evidence="12">Belongs to the calcium channel alpha-1 subunit (TC 1.A.1.11) family.</text>
</comment>
<feature type="binding site" evidence="11">
    <location>
        <position position="322"/>
    </location>
    <ligand>
        <name>Ca(2+)</name>
        <dbReference type="ChEBI" id="CHEBI:29108"/>
    </ligand>
</feature>
<feature type="transmembrane region" description="Helical" evidence="14">
    <location>
        <begin position="92"/>
        <end position="111"/>
    </location>
</feature>
<evidence type="ECO:0000256" key="10">
    <source>
        <dbReference type="ARBA" id="ARBA00023303"/>
    </source>
</evidence>
<feature type="transmembrane region" description="Helical" evidence="14">
    <location>
        <begin position="1783"/>
        <end position="1807"/>
    </location>
</feature>
<dbReference type="PANTHER" id="PTHR10037:SF230">
    <property type="entry name" value="CA[2+]-CHANNEL PROTEIN ALPHA[[1]] SUBUNIT T, ISOFORM F"/>
    <property type="match status" value="1"/>
</dbReference>
<evidence type="ECO:0000256" key="1">
    <source>
        <dbReference type="ARBA" id="ARBA00004141"/>
    </source>
</evidence>
<protein>
    <recommendedName>
        <fullName evidence="15">Ion transport domain-containing protein</fullName>
    </recommendedName>
</protein>
<feature type="transmembrane region" description="Helical" evidence="14">
    <location>
        <begin position="817"/>
        <end position="834"/>
    </location>
</feature>
<feature type="transmembrane region" description="Helical" evidence="14">
    <location>
        <begin position="310"/>
        <end position="331"/>
    </location>
</feature>
<keyword evidence="2" id="KW-0813">Transport</keyword>
<feature type="domain" description="Ion transport" evidence="15">
    <location>
        <begin position="51"/>
        <end position="372"/>
    </location>
</feature>
<feature type="compositionally biased region" description="Basic and acidic residues" evidence="13">
    <location>
        <begin position="633"/>
        <end position="648"/>
    </location>
</feature>
<feature type="region of interest" description="Disordered" evidence="13">
    <location>
        <begin position="550"/>
        <end position="596"/>
    </location>
</feature>
<dbReference type="Pfam" id="PF00520">
    <property type="entry name" value="Ion_trans"/>
    <property type="match status" value="4"/>
</dbReference>
<feature type="domain" description="Ion transport" evidence="15">
    <location>
        <begin position="1560"/>
        <end position="1816"/>
    </location>
</feature>
<feature type="transmembrane region" description="Helical" evidence="14">
    <location>
        <begin position="1482"/>
        <end position="1505"/>
    </location>
</feature>
<dbReference type="STRING" id="46731.A0A3M6ULZ8"/>
<dbReference type="InterPro" id="IPR005821">
    <property type="entry name" value="Ion_trans_dom"/>
</dbReference>
<reference evidence="16 17" key="1">
    <citation type="journal article" date="2018" name="Sci. Rep.">
        <title>Comparative analysis of the Pocillopora damicornis genome highlights role of immune system in coral evolution.</title>
        <authorList>
            <person name="Cunning R."/>
            <person name="Bay R.A."/>
            <person name="Gillette P."/>
            <person name="Baker A.C."/>
            <person name="Traylor-Knowles N."/>
        </authorList>
    </citation>
    <scope>NUCLEOTIDE SEQUENCE [LARGE SCALE GENOMIC DNA]</scope>
    <source>
        <strain evidence="16">RSMAS</strain>
        <tissue evidence="16">Whole animal</tissue>
    </source>
</reference>
<dbReference type="InterPro" id="IPR002077">
    <property type="entry name" value="VDCCAlpha1"/>
</dbReference>
<organism evidence="16 17">
    <name type="scientific">Pocillopora damicornis</name>
    <name type="common">Cauliflower coral</name>
    <name type="synonym">Millepora damicornis</name>
    <dbReference type="NCBI Taxonomy" id="46731"/>
    <lineage>
        <taxon>Eukaryota</taxon>
        <taxon>Metazoa</taxon>
        <taxon>Cnidaria</taxon>
        <taxon>Anthozoa</taxon>
        <taxon>Hexacorallia</taxon>
        <taxon>Scleractinia</taxon>
        <taxon>Astrocoeniina</taxon>
        <taxon>Pocilloporidae</taxon>
        <taxon>Pocillopora</taxon>
    </lineage>
</organism>
<feature type="region of interest" description="Disordered" evidence="13">
    <location>
        <begin position="979"/>
        <end position="999"/>
    </location>
</feature>
<dbReference type="Gene3D" id="1.10.287.70">
    <property type="match status" value="4"/>
</dbReference>
<evidence type="ECO:0000313" key="16">
    <source>
        <dbReference type="EMBL" id="RMX54650.1"/>
    </source>
</evidence>
<feature type="transmembrane region" description="Helical" evidence="14">
    <location>
        <begin position="53"/>
        <end position="72"/>
    </location>
</feature>
<feature type="compositionally biased region" description="Polar residues" evidence="13">
    <location>
        <begin position="550"/>
        <end position="573"/>
    </location>
</feature>
<dbReference type="PRINTS" id="PR00167">
    <property type="entry name" value="CACHANNEL"/>
</dbReference>
<feature type="transmembrane region" description="Helical" evidence="14">
    <location>
        <begin position="1625"/>
        <end position="1645"/>
    </location>
</feature>
<accession>A0A3M6ULZ8</accession>
<evidence type="ECO:0000259" key="15">
    <source>
        <dbReference type="Pfam" id="PF00520"/>
    </source>
</evidence>
<keyword evidence="6 14" id="KW-1133">Transmembrane helix</keyword>
<dbReference type="InterPro" id="IPR027359">
    <property type="entry name" value="Volt_channel_dom_sf"/>
</dbReference>
<dbReference type="GO" id="GO:0001518">
    <property type="term" value="C:voltage-gated sodium channel complex"/>
    <property type="evidence" value="ECO:0007669"/>
    <property type="project" value="TreeGrafter"/>
</dbReference>
<feature type="transmembrane region" description="Helical" evidence="14">
    <location>
        <begin position="786"/>
        <end position="805"/>
    </location>
</feature>
<keyword evidence="11" id="KW-0479">Metal-binding</keyword>
<dbReference type="Gene3D" id="1.20.120.350">
    <property type="entry name" value="Voltage-gated potassium channels. Chain C"/>
    <property type="match status" value="4"/>
</dbReference>
<evidence type="ECO:0000256" key="13">
    <source>
        <dbReference type="SAM" id="MobiDB-lite"/>
    </source>
</evidence>
<feature type="region of interest" description="Disordered" evidence="13">
    <location>
        <begin position="621"/>
        <end position="648"/>
    </location>
</feature>
<evidence type="ECO:0000256" key="2">
    <source>
        <dbReference type="ARBA" id="ARBA00022448"/>
    </source>
</evidence>
<feature type="transmembrane region" description="Helical" evidence="14">
    <location>
        <begin position="184"/>
        <end position="203"/>
    </location>
</feature>
<feature type="region of interest" description="Disordered" evidence="13">
    <location>
        <begin position="1"/>
        <end position="20"/>
    </location>
</feature>
<keyword evidence="4" id="KW-0677">Repeat</keyword>
<feature type="binding site" evidence="11">
    <location>
        <position position="1454"/>
    </location>
    <ligand>
        <name>Ca(2+)</name>
        <dbReference type="ChEBI" id="CHEBI:29108"/>
    </ligand>
</feature>
<feature type="transmembrane region" description="Helical" evidence="14">
    <location>
        <begin position="337"/>
        <end position="362"/>
    </location>
</feature>
<feature type="transmembrane region" description="Helical" evidence="14">
    <location>
        <begin position="1276"/>
        <end position="1292"/>
    </location>
</feature>
<dbReference type="GO" id="GO:0070509">
    <property type="term" value="P:calcium ion import"/>
    <property type="evidence" value="ECO:0007669"/>
    <property type="project" value="TreeGrafter"/>
</dbReference>
<evidence type="ECO:0000256" key="8">
    <source>
        <dbReference type="ARBA" id="ARBA00023136"/>
    </source>
</evidence>